<organism evidence="2 3">
    <name type="scientific">Sandaracinobacter neustonicus</name>
    <dbReference type="NCBI Taxonomy" id="1715348"/>
    <lineage>
        <taxon>Bacteria</taxon>
        <taxon>Pseudomonadati</taxon>
        <taxon>Pseudomonadota</taxon>
        <taxon>Alphaproteobacteria</taxon>
        <taxon>Sphingomonadales</taxon>
        <taxon>Sphingosinicellaceae</taxon>
        <taxon>Sandaracinobacter</taxon>
    </lineage>
</organism>
<dbReference type="Gene3D" id="3.30.530.20">
    <property type="match status" value="1"/>
</dbReference>
<evidence type="ECO:0000256" key="1">
    <source>
        <dbReference type="SAM" id="Phobius"/>
    </source>
</evidence>
<evidence type="ECO:0000313" key="3">
    <source>
        <dbReference type="Proteomes" id="UP000319897"/>
    </source>
</evidence>
<gene>
    <name evidence="2" type="ORF">FJQ54_17005</name>
</gene>
<keyword evidence="3" id="KW-1185">Reference proteome</keyword>
<dbReference type="Proteomes" id="UP000319897">
    <property type="component" value="Unassembled WGS sequence"/>
</dbReference>
<protein>
    <recommendedName>
        <fullName evidence="4">SRPBCC family protein</fullName>
    </recommendedName>
</protein>
<dbReference type="InterPro" id="IPR023393">
    <property type="entry name" value="START-like_dom_sf"/>
</dbReference>
<sequence>MEMGFTLSSRLQAPAEDVWHHLQSPGLMQHVAAPLLEFRALPGSPLPDPWIEGDFQVSLRLFGVLPLGRQTVGIRLLEAADWPRRVLDDGHSPLIRSWKHWIELNPAGPGETDYADRIGISAGLLTPFIWLFARLLFAHRQRRLRLLAQAGFAPLRGWGASTDLS</sequence>
<evidence type="ECO:0008006" key="4">
    <source>
        <dbReference type="Google" id="ProtNLM"/>
    </source>
</evidence>
<proteinExistence type="predicted"/>
<dbReference type="RefSeq" id="WP_140929596.1">
    <property type="nucleotide sequence ID" value="NZ_VFSU01000034.1"/>
</dbReference>
<keyword evidence="1" id="KW-0812">Transmembrane</keyword>
<dbReference type="SUPFAM" id="SSF55961">
    <property type="entry name" value="Bet v1-like"/>
    <property type="match status" value="1"/>
</dbReference>
<name>A0A501XEL7_9SPHN</name>
<keyword evidence="1" id="KW-0472">Membrane</keyword>
<keyword evidence="1" id="KW-1133">Transmembrane helix</keyword>
<dbReference type="OrthoDB" id="9799416at2"/>
<feature type="transmembrane region" description="Helical" evidence="1">
    <location>
        <begin position="118"/>
        <end position="137"/>
    </location>
</feature>
<reference evidence="2 3" key="1">
    <citation type="submission" date="2019-06" db="EMBL/GenBank/DDBJ databases">
        <authorList>
            <person name="Lee I."/>
            <person name="Jang G.I."/>
            <person name="Hwang C.Y."/>
        </authorList>
    </citation>
    <scope>NUCLEOTIDE SEQUENCE [LARGE SCALE GENOMIC DNA]</scope>
    <source>
        <strain evidence="2 3">PAMC 28131</strain>
    </source>
</reference>
<dbReference type="EMBL" id="VFSU01000034">
    <property type="protein sequence ID" value="TPE58744.1"/>
    <property type="molecule type" value="Genomic_DNA"/>
</dbReference>
<accession>A0A501XEL7</accession>
<evidence type="ECO:0000313" key="2">
    <source>
        <dbReference type="EMBL" id="TPE58744.1"/>
    </source>
</evidence>
<dbReference type="AlphaFoldDB" id="A0A501XEL7"/>
<comment type="caution">
    <text evidence="2">The sequence shown here is derived from an EMBL/GenBank/DDBJ whole genome shotgun (WGS) entry which is preliminary data.</text>
</comment>